<dbReference type="PANTHER" id="PTHR45947:SF3">
    <property type="entry name" value="SULFOQUINOVOSYL TRANSFERASE SQD2"/>
    <property type="match status" value="1"/>
</dbReference>
<gene>
    <name evidence="4" type="ORF">FEK35_11375</name>
</gene>
<dbReference type="GO" id="GO:1903509">
    <property type="term" value="P:liposaccharide metabolic process"/>
    <property type="evidence" value="ECO:0007669"/>
    <property type="project" value="UniProtKB-ARBA"/>
</dbReference>
<dbReference type="RefSeq" id="WP_138456264.1">
    <property type="nucleotide sequence ID" value="NZ_VBUU01000009.1"/>
</dbReference>
<dbReference type="Pfam" id="PF13692">
    <property type="entry name" value="Glyco_trans_1_4"/>
    <property type="match status" value="1"/>
</dbReference>
<evidence type="ECO:0000256" key="2">
    <source>
        <dbReference type="ARBA" id="ARBA00022679"/>
    </source>
</evidence>
<dbReference type="InterPro" id="IPR028098">
    <property type="entry name" value="Glyco_trans_4-like_N"/>
</dbReference>
<evidence type="ECO:0000313" key="4">
    <source>
        <dbReference type="EMBL" id="TLG12220.1"/>
    </source>
</evidence>
<evidence type="ECO:0000313" key="5">
    <source>
        <dbReference type="Proteomes" id="UP000308349"/>
    </source>
</evidence>
<dbReference type="PANTHER" id="PTHR45947">
    <property type="entry name" value="SULFOQUINOVOSYL TRANSFERASE SQD2"/>
    <property type="match status" value="1"/>
</dbReference>
<dbReference type="InterPro" id="IPR050194">
    <property type="entry name" value="Glycosyltransferase_grp1"/>
</dbReference>
<evidence type="ECO:0000259" key="3">
    <source>
        <dbReference type="Pfam" id="PF13579"/>
    </source>
</evidence>
<proteinExistence type="predicted"/>
<name>A0A5R8PEV7_9NOCA</name>
<accession>A0A5R8PEV7</accession>
<dbReference type="GO" id="GO:1901137">
    <property type="term" value="P:carbohydrate derivative biosynthetic process"/>
    <property type="evidence" value="ECO:0007669"/>
    <property type="project" value="UniProtKB-ARBA"/>
</dbReference>
<feature type="domain" description="Glycosyltransferase subfamily 4-like N-terminal" evidence="3">
    <location>
        <begin position="15"/>
        <end position="175"/>
    </location>
</feature>
<dbReference type="AlphaFoldDB" id="A0A5R8PEV7"/>
<dbReference type="SUPFAM" id="SSF53756">
    <property type="entry name" value="UDP-Glycosyltransferase/glycogen phosphorylase"/>
    <property type="match status" value="1"/>
</dbReference>
<reference evidence="4 5" key="1">
    <citation type="submission" date="2019-05" db="EMBL/GenBank/DDBJ databases">
        <title>Genomes sequences of two Nocardia cyriacigeorgica environmental isolates, type strains Nocardia asteroides ATCC 19247 and Nocardia cyriacigeorgica DSM 44484.</title>
        <authorList>
            <person name="Vautrin F."/>
            <person name="Bergeron E."/>
            <person name="Dubost A."/>
            <person name="Abrouk D."/>
            <person name="Rodriguez Nava V."/>
            <person name="Pujic P."/>
        </authorList>
    </citation>
    <scope>NUCLEOTIDE SEQUENCE [LARGE SCALE GENOMIC DNA]</scope>
    <source>
        <strain evidence="4 5">EML 1456</strain>
    </source>
</reference>
<organism evidence="4 5">
    <name type="scientific">Nocardia cyriacigeorgica</name>
    <dbReference type="NCBI Taxonomy" id="135487"/>
    <lineage>
        <taxon>Bacteria</taxon>
        <taxon>Bacillati</taxon>
        <taxon>Actinomycetota</taxon>
        <taxon>Actinomycetes</taxon>
        <taxon>Mycobacteriales</taxon>
        <taxon>Nocardiaceae</taxon>
        <taxon>Nocardia</taxon>
    </lineage>
</organism>
<keyword evidence="1" id="KW-0328">Glycosyltransferase</keyword>
<dbReference type="GO" id="GO:0016757">
    <property type="term" value="F:glycosyltransferase activity"/>
    <property type="evidence" value="ECO:0007669"/>
    <property type="project" value="UniProtKB-KW"/>
</dbReference>
<dbReference type="Pfam" id="PF13579">
    <property type="entry name" value="Glyco_trans_4_4"/>
    <property type="match status" value="1"/>
</dbReference>
<keyword evidence="2 4" id="KW-0808">Transferase</keyword>
<dbReference type="OrthoDB" id="5242526at2"/>
<sequence length="375" mass="39831">MRIVQLANFYGPRSGGLRTALHHLGEGYVAAGHEVVLIVPGARRGEELLPTGVVRITLPALAIPGTGGYRAADPRRVADVLGGLRPDVLEVSDRLTLRGFGRWSRRRDVASVMISHERLDRLLGQIMPRALARRCADVANRRTASQYDRVVCTTDFARAEFERIGAPNVELVPLGVDLDLFSPRRADRGLRADLGVPGHPLLVHCGRLSVEKRVDRSIEAVAELRQSGVEARLVVAGDGPRRDALHRRARALPPLPGGRPAVHFTGFITDRAMVAKLLATADVSLAPGPHETFGLAALEALAAGTPVVASRSSALADIVTAECGAVAADDPSAFADAVTEVLALPPAGRRAAARRRAEQFTWPAAVAGMLAVLGG</sequence>
<dbReference type="EMBL" id="VBUU01000009">
    <property type="protein sequence ID" value="TLG12220.1"/>
    <property type="molecule type" value="Genomic_DNA"/>
</dbReference>
<evidence type="ECO:0000256" key="1">
    <source>
        <dbReference type="ARBA" id="ARBA00022676"/>
    </source>
</evidence>
<dbReference type="Proteomes" id="UP000308349">
    <property type="component" value="Unassembled WGS sequence"/>
</dbReference>
<comment type="caution">
    <text evidence="4">The sequence shown here is derived from an EMBL/GenBank/DDBJ whole genome shotgun (WGS) entry which is preliminary data.</text>
</comment>
<protein>
    <submittedName>
        <fullName evidence="4">Glycosyltransferase family 1 protein</fullName>
    </submittedName>
</protein>
<dbReference type="Gene3D" id="3.40.50.2000">
    <property type="entry name" value="Glycogen Phosphorylase B"/>
    <property type="match status" value="2"/>
</dbReference>